<accession>A0A9P0LDX2</accession>
<feature type="compositionally biased region" description="Basic residues" evidence="1">
    <location>
        <begin position="227"/>
        <end position="239"/>
    </location>
</feature>
<feature type="compositionally biased region" description="Polar residues" evidence="1">
    <location>
        <begin position="197"/>
        <end position="216"/>
    </location>
</feature>
<feature type="region of interest" description="Disordered" evidence="1">
    <location>
        <begin position="193"/>
        <end position="282"/>
    </location>
</feature>
<sequence>MSIETVKFAKENGITLLTLPPHCSNKMQPLDVAVYSPLKVRYNAALSNWMISNPGKTVTIYNIPTFIKSIMSAAFIQANILSGFRKCGIQPFNPDIFTDEDFLCSDVTDRDNSDGQVQLDFSGCLAEDSLAIPSTSGVTATGIKQTQIAVNLENINKNASNEIPSTSAITEAEIVQTTPENMAVSTTNISKDMPTNIFDNTPKSTPFKATSSSLTTPEMIRPFPKAGLRKTTRRGRQPGKTKILTQSPEKDENYDNFQNESPIEKTKQKMDPKNKANKLKKK</sequence>
<gene>
    <name evidence="3" type="ORF">ACAOBT_LOCUS21636</name>
</gene>
<dbReference type="OrthoDB" id="6764886at2759"/>
<dbReference type="Pfam" id="PF03184">
    <property type="entry name" value="DDE_1"/>
    <property type="match status" value="1"/>
</dbReference>
<keyword evidence="4" id="KW-1185">Reference proteome</keyword>
<reference evidence="3" key="1">
    <citation type="submission" date="2022-03" db="EMBL/GenBank/DDBJ databases">
        <authorList>
            <person name="Sayadi A."/>
        </authorList>
    </citation>
    <scope>NUCLEOTIDE SEQUENCE</scope>
</reference>
<evidence type="ECO:0000256" key="1">
    <source>
        <dbReference type="SAM" id="MobiDB-lite"/>
    </source>
</evidence>
<feature type="domain" description="DDE-1" evidence="2">
    <location>
        <begin position="9"/>
        <end position="73"/>
    </location>
</feature>
<dbReference type="GO" id="GO:0003676">
    <property type="term" value="F:nucleic acid binding"/>
    <property type="evidence" value="ECO:0007669"/>
    <property type="project" value="InterPro"/>
</dbReference>
<feature type="compositionally biased region" description="Basic and acidic residues" evidence="1">
    <location>
        <begin position="262"/>
        <end position="274"/>
    </location>
</feature>
<proteinExistence type="predicted"/>
<name>A0A9P0LDX2_ACAOB</name>
<organism evidence="3 4">
    <name type="scientific">Acanthoscelides obtectus</name>
    <name type="common">Bean weevil</name>
    <name type="synonym">Bruchus obtectus</name>
    <dbReference type="NCBI Taxonomy" id="200917"/>
    <lineage>
        <taxon>Eukaryota</taxon>
        <taxon>Metazoa</taxon>
        <taxon>Ecdysozoa</taxon>
        <taxon>Arthropoda</taxon>
        <taxon>Hexapoda</taxon>
        <taxon>Insecta</taxon>
        <taxon>Pterygota</taxon>
        <taxon>Neoptera</taxon>
        <taxon>Endopterygota</taxon>
        <taxon>Coleoptera</taxon>
        <taxon>Polyphaga</taxon>
        <taxon>Cucujiformia</taxon>
        <taxon>Chrysomeloidea</taxon>
        <taxon>Chrysomelidae</taxon>
        <taxon>Bruchinae</taxon>
        <taxon>Bruchini</taxon>
        <taxon>Acanthoscelides</taxon>
    </lineage>
</organism>
<dbReference type="AlphaFoldDB" id="A0A9P0LDX2"/>
<dbReference type="EMBL" id="CAKOFQ010007179">
    <property type="protein sequence ID" value="CAH1993658.1"/>
    <property type="molecule type" value="Genomic_DNA"/>
</dbReference>
<comment type="caution">
    <text evidence="3">The sequence shown here is derived from an EMBL/GenBank/DDBJ whole genome shotgun (WGS) entry which is preliminary data.</text>
</comment>
<dbReference type="InterPro" id="IPR004875">
    <property type="entry name" value="DDE_SF_endonuclease_dom"/>
</dbReference>
<dbReference type="Proteomes" id="UP001152888">
    <property type="component" value="Unassembled WGS sequence"/>
</dbReference>
<protein>
    <recommendedName>
        <fullName evidence="2">DDE-1 domain-containing protein</fullName>
    </recommendedName>
</protein>
<evidence type="ECO:0000259" key="2">
    <source>
        <dbReference type="Pfam" id="PF03184"/>
    </source>
</evidence>
<evidence type="ECO:0000313" key="3">
    <source>
        <dbReference type="EMBL" id="CAH1993658.1"/>
    </source>
</evidence>
<evidence type="ECO:0000313" key="4">
    <source>
        <dbReference type="Proteomes" id="UP001152888"/>
    </source>
</evidence>